<dbReference type="OrthoDB" id="8421262at2"/>
<reference evidence="1" key="3">
    <citation type="submission" date="2016-10" db="EMBL/GenBank/DDBJ databases">
        <authorList>
            <person name="de Groot N.N."/>
        </authorList>
    </citation>
    <scope>NUCLEOTIDE SEQUENCE [LARGE SCALE GENOMIC DNA]</scope>
    <source>
        <strain evidence="1">CCBAU85039</strain>
    </source>
</reference>
<gene>
    <name evidence="1" type="ORF">RTCCBAU85039_6579</name>
    <name evidence="2" type="ORF">SAMN05216228_106916</name>
</gene>
<organism evidence="1 3">
    <name type="scientific">Rhizobium tibeticum</name>
    <dbReference type="NCBI Taxonomy" id="501024"/>
    <lineage>
        <taxon>Bacteria</taxon>
        <taxon>Pseudomonadati</taxon>
        <taxon>Pseudomonadota</taxon>
        <taxon>Alphaproteobacteria</taxon>
        <taxon>Hyphomicrobiales</taxon>
        <taxon>Rhizobiaceae</taxon>
        <taxon>Rhizobium/Agrobacterium group</taxon>
        <taxon>Rhizobium</taxon>
    </lineage>
</organism>
<protein>
    <submittedName>
        <fullName evidence="1">Uncharacterized protein</fullName>
    </submittedName>
</protein>
<proteinExistence type="predicted"/>
<dbReference type="Proteomes" id="UP000183063">
    <property type="component" value="Unassembled WGS sequence"/>
</dbReference>
<evidence type="ECO:0000313" key="1">
    <source>
        <dbReference type="EMBL" id="SEI21257.1"/>
    </source>
</evidence>
<reference evidence="3" key="2">
    <citation type="submission" date="2016-10" db="EMBL/GenBank/DDBJ databases">
        <authorList>
            <person name="Wibberg D."/>
        </authorList>
    </citation>
    <scope>NUCLEOTIDE SEQUENCE [LARGE SCALE GENOMIC DNA]</scope>
</reference>
<keyword evidence="4" id="KW-1185">Reference proteome</keyword>
<dbReference type="Proteomes" id="UP000198939">
    <property type="component" value="Unassembled WGS sequence"/>
</dbReference>
<dbReference type="EMBL" id="FOCV01000069">
    <property type="protein sequence ID" value="SEP28529.1"/>
    <property type="molecule type" value="Genomic_DNA"/>
</dbReference>
<reference evidence="2 4" key="1">
    <citation type="submission" date="2016-10" db="EMBL/GenBank/DDBJ databases">
        <authorList>
            <person name="Varghese N."/>
            <person name="Submissions S."/>
        </authorList>
    </citation>
    <scope>NUCLEOTIDE SEQUENCE [LARGE SCALE GENOMIC DNA]</scope>
    <source>
        <strain evidence="2 4">CGMCC 1.7071</strain>
    </source>
</reference>
<name>A0A1H8WLQ7_9HYPH</name>
<evidence type="ECO:0000313" key="3">
    <source>
        <dbReference type="Proteomes" id="UP000183063"/>
    </source>
</evidence>
<sequence>MKTQRPIKRRRALRGVAYSLTEFPQKYGLGPAIAEDLFIRFGPSAVDLDLLMAAKQQKPSITALTRDIARWSSVS</sequence>
<evidence type="ECO:0000313" key="4">
    <source>
        <dbReference type="Proteomes" id="UP000198939"/>
    </source>
</evidence>
<dbReference type="EMBL" id="FNXB01000081">
    <property type="protein sequence ID" value="SEI21257.1"/>
    <property type="molecule type" value="Genomic_DNA"/>
</dbReference>
<evidence type="ECO:0000313" key="2">
    <source>
        <dbReference type="EMBL" id="SEP28529.1"/>
    </source>
</evidence>
<dbReference type="RefSeq" id="WP_072381994.1">
    <property type="nucleotide sequence ID" value="NZ_FNXB01000081.1"/>
</dbReference>
<dbReference type="AlphaFoldDB" id="A0A1H8WLQ7"/>
<accession>A0A1H8WLQ7</accession>